<dbReference type="Pfam" id="PF00005">
    <property type="entry name" value="ABC_tran"/>
    <property type="match status" value="1"/>
</dbReference>
<reference evidence="6 7" key="2">
    <citation type="journal article" date="2015" name="Genome Announc.">
        <title>Complete Genome Sequence of Hyperthermophilic Piezophilic Archaeon Palaeococcus pacificus DY20341T, Isolated from Deep-Sea Hydrothermal Sediments.</title>
        <authorList>
            <person name="Zeng X."/>
            <person name="Jebbar M."/>
            <person name="Shao Z."/>
        </authorList>
    </citation>
    <scope>NUCLEOTIDE SEQUENCE [LARGE SCALE GENOMIC DNA]</scope>
    <source>
        <strain evidence="6 7">DY20341</strain>
    </source>
</reference>
<dbReference type="InterPro" id="IPR003439">
    <property type="entry name" value="ABC_transporter-like_ATP-bd"/>
</dbReference>
<gene>
    <name evidence="6" type="ORF">PAP_07260</name>
</gene>
<reference evidence="7" key="1">
    <citation type="submission" date="2013-06" db="EMBL/GenBank/DDBJ databases">
        <title>Complete Genome Sequence of Hyperthermophilic Palaeococcus pacificus DY20341T, Isolated from a Deep-Sea Hydrothermal Sediments.</title>
        <authorList>
            <person name="Zeng X."/>
            <person name="Shao Z."/>
        </authorList>
    </citation>
    <scope>NUCLEOTIDE SEQUENCE [LARGE SCALE GENOMIC DNA]</scope>
    <source>
        <strain evidence="7">DY20341</strain>
    </source>
</reference>
<dbReference type="RefSeq" id="WP_048165358.1">
    <property type="nucleotide sequence ID" value="NZ_CP006019.1"/>
</dbReference>
<evidence type="ECO:0000313" key="7">
    <source>
        <dbReference type="Proteomes" id="UP000027981"/>
    </source>
</evidence>
<dbReference type="GO" id="GO:0005524">
    <property type="term" value="F:ATP binding"/>
    <property type="evidence" value="ECO:0007669"/>
    <property type="project" value="UniProtKB-KW"/>
</dbReference>
<dbReference type="InterPro" id="IPR003593">
    <property type="entry name" value="AAA+_ATPase"/>
</dbReference>
<keyword evidence="4" id="KW-0067">ATP-binding</keyword>
<evidence type="ECO:0000256" key="4">
    <source>
        <dbReference type="ARBA" id="ARBA00022840"/>
    </source>
</evidence>
<dbReference type="KEGG" id="ppac:PAP_07260"/>
<dbReference type="STRING" id="1343739.PAP_07260"/>
<feature type="domain" description="ABC transporter" evidence="5">
    <location>
        <begin position="4"/>
        <end position="239"/>
    </location>
</feature>
<evidence type="ECO:0000256" key="1">
    <source>
        <dbReference type="ARBA" id="ARBA00005417"/>
    </source>
</evidence>
<evidence type="ECO:0000256" key="2">
    <source>
        <dbReference type="ARBA" id="ARBA00022448"/>
    </source>
</evidence>
<dbReference type="Proteomes" id="UP000027981">
    <property type="component" value="Chromosome"/>
</dbReference>
<evidence type="ECO:0000259" key="5">
    <source>
        <dbReference type="PROSITE" id="PS50893"/>
    </source>
</evidence>
<dbReference type="eggNOG" id="arCOG00194">
    <property type="taxonomic scope" value="Archaea"/>
</dbReference>
<accession>A0A075LV26</accession>
<protein>
    <recommendedName>
        <fullName evidence="5">ABC transporter domain-containing protein</fullName>
    </recommendedName>
</protein>
<dbReference type="PANTHER" id="PTHR42711">
    <property type="entry name" value="ABC TRANSPORTER ATP-BINDING PROTEIN"/>
    <property type="match status" value="1"/>
</dbReference>
<dbReference type="HOGENOM" id="CLU_000604_1_2_2"/>
<organism evidence="6 7">
    <name type="scientific">Palaeococcus pacificus DY20341</name>
    <dbReference type="NCBI Taxonomy" id="1343739"/>
    <lineage>
        <taxon>Archaea</taxon>
        <taxon>Methanobacteriati</taxon>
        <taxon>Methanobacteriota</taxon>
        <taxon>Thermococci</taxon>
        <taxon>Thermococcales</taxon>
        <taxon>Thermococcaceae</taxon>
        <taxon>Palaeococcus</taxon>
    </lineage>
</organism>
<keyword evidence="7" id="KW-1185">Reference proteome</keyword>
<dbReference type="CDD" id="cd03263">
    <property type="entry name" value="ABC_subfamily_A"/>
    <property type="match status" value="1"/>
</dbReference>
<dbReference type="GO" id="GO:0016887">
    <property type="term" value="F:ATP hydrolysis activity"/>
    <property type="evidence" value="ECO:0007669"/>
    <property type="project" value="InterPro"/>
</dbReference>
<dbReference type="SUPFAM" id="SSF52540">
    <property type="entry name" value="P-loop containing nucleoside triphosphate hydrolases"/>
    <property type="match status" value="1"/>
</dbReference>
<dbReference type="EMBL" id="CP006019">
    <property type="protein sequence ID" value="AIF69842.1"/>
    <property type="molecule type" value="Genomic_DNA"/>
</dbReference>
<dbReference type="PROSITE" id="PS50893">
    <property type="entry name" value="ABC_TRANSPORTER_2"/>
    <property type="match status" value="1"/>
</dbReference>
<keyword evidence="2" id="KW-0813">Transport</keyword>
<evidence type="ECO:0000313" key="6">
    <source>
        <dbReference type="EMBL" id="AIF69842.1"/>
    </source>
</evidence>
<name>A0A075LV26_9EURY</name>
<dbReference type="InterPro" id="IPR050763">
    <property type="entry name" value="ABC_transporter_ATP-binding"/>
</dbReference>
<keyword evidence="3" id="KW-0547">Nucleotide-binding</keyword>
<dbReference type="AlphaFoldDB" id="A0A075LV26"/>
<dbReference type="PANTHER" id="PTHR42711:SF5">
    <property type="entry name" value="ABC TRANSPORTER ATP-BINDING PROTEIN NATA"/>
    <property type="match status" value="1"/>
</dbReference>
<sequence>MTTVELRDVVKTFSSPKGRITAVDNLSFQAKEGEVLGILGPNGAGKTTTLRMIATIYKPDKGTIRVEGIDVLDNPLDVRKRIAYMPQEPDLIPSLSVEEHITYYLRFRGFSKKEAKKRCEEALKSFNLNDHRRKKPFQLSTGLKRRVQLASVLSAKAPVIFLDEPTTGLDPKSKRNTWKLIKDKIEDSGATILLTSHDLYEVEYLADRVIIINNGRLIAEGTPRDLRKRFGKTVKVIFEDPILISNTLMDEFMKVDGIKGIFQVSENAVEIKLDSLDRSINNLVRILASKELKIKDIVTTAANFEDVYLEIIENSGGDMG</sequence>
<comment type="similarity">
    <text evidence="1">Belongs to the ABC transporter superfamily.</text>
</comment>
<dbReference type="GeneID" id="24842563"/>
<dbReference type="SMART" id="SM00382">
    <property type="entry name" value="AAA"/>
    <property type="match status" value="1"/>
</dbReference>
<dbReference type="OrthoDB" id="87732at2157"/>
<dbReference type="Gene3D" id="3.40.50.300">
    <property type="entry name" value="P-loop containing nucleotide triphosphate hydrolases"/>
    <property type="match status" value="1"/>
</dbReference>
<dbReference type="InterPro" id="IPR027417">
    <property type="entry name" value="P-loop_NTPase"/>
</dbReference>
<proteinExistence type="inferred from homology"/>
<evidence type="ECO:0000256" key="3">
    <source>
        <dbReference type="ARBA" id="ARBA00022741"/>
    </source>
</evidence>